<dbReference type="InterPro" id="IPR029000">
    <property type="entry name" value="Cyclophilin-like_dom_sf"/>
</dbReference>
<reference evidence="5" key="1">
    <citation type="submission" date="2015-01" db="EMBL/GenBank/DDBJ databases">
        <title>Draft genome sequence of Rhodococcus pyridinivorans strain KG-16, a hydrocarbon-degrading bacterium.</title>
        <authorList>
            <person name="Aggarwal R.K."/>
            <person name="Dawar C."/>
        </authorList>
    </citation>
    <scope>NUCLEOTIDE SEQUENCE [LARGE SCALE GENOMIC DNA]</scope>
    <source>
        <strain evidence="5">KG-16</strain>
    </source>
</reference>
<sequence length="260" mass="26207">MIRLRTTLAAGAGLALLLTGCSDDTSSDSTATSSAPASVADRESPAYTGELPERPAGGDSVSCTYNASGDAARDVTAPSADDVSASGTTAAQITTSVGVIGVELDRAAAPCTVNSFASLAEQGYFDDTPCHRLVTSPGLQVLQCGDPTGTGTGGPGYGFDTEYPENMYAPGDAQLRQPVIYPRGTVAMANTGRPGSNGSQFFLVYEDSQLPPTYTVFGTVDEAGLAVIEEVAAEGDDGSMAAGGGAPNRGVQIESVTVGS</sequence>
<dbReference type="InterPro" id="IPR002130">
    <property type="entry name" value="Cyclophilin-type_PPIase_dom"/>
</dbReference>
<dbReference type="InterPro" id="IPR044666">
    <property type="entry name" value="Cyclophilin_A-like"/>
</dbReference>
<evidence type="ECO:0000256" key="1">
    <source>
        <dbReference type="ARBA" id="ARBA00002388"/>
    </source>
</evidence>
<dbReference type="RefSeq" id="WP_060653186.1">
    <property type="nucleotide sequence ID" value="NZ_AZXY01000010.1"/>
</dbReference>
<reference evidence="4 5" key="2">
    <citation type="journal article" date="2016" name="Genome Announc.">
        <title>Draft Genome Sequence of a Versatile Hydrocarbon-Degrading Bacterium, Rhodococcus pyridinivorans Strain KG-16, Collected from Oil Fields in India.</title>
        <authorList>
            <person name="Aggarwal R.K."/>
            <person name="Dawar C."/>
            <person name="Phanindranath R."/>
            <person name="Mutnuri L."/>
            <person name="Dayal A.M."/>
        </authorList>
    </citation>
    <scope>NUCLEOTIDE SEQUENCE [LARGE SCALE GENOMIC DNA]</scope>
    <source>
        <strain evidence="4 5">KG-16</strain>
    </source>
</reference>
<dbReference type="SUPFAM" id="SSF50891">
    <property type="entry name" value="Cyclophilin-like"/>
    <property type="match status" value="1"/>
</dbReference>
<accession>A0A0V9UGL6</accession>
<feature type="compositionally biased region" description="Low complexity" evidence="2">
    <location>
        <begin position="23"/>
        <end position="38"/>
    </location>
</feature>
<dbReference type="GO" id="GO:0003755">
    <property type="term" value="F:peptidyl-prolyl cis-trans isomerase activity"/>
    <property type="evidence" value="ECO:0007669"/>
    <property type="project" value="InterPro"/>
</dbReference>
<dbReference type="PROSITE" id="PS50072">
    <property type="entry name" value="CSA_PPIASE_2"/>
    <property type="match status" value="1"/>
</dbReference>
<evidence type="ECO:0000256" key="2">
    <source>
        <dbReference type="SAM" id="MobiDB-lite"/>
    </source>
</evidence>
<feature type="region of interest" description="Disordered" evidence="2">
    <location>
        <begin position="23"/>
        <end position="65"/>
    </location>
</feature>
<dbReference type="AlphaFoldDB" id="A0A0V9UGL6"/>
<dbReference type="Gene3D" id="2.40.100.10">
    <property type="entry name" value="Cyclophilin-like"/>
    <property type="match status" value="1"/>
</dbReference>
<dbReference type="Pfam" id="PF00160">
    <property type="entry name" value="Pro_isomerase"/>
    <property type="match status" value="1"/>
</dbReference>
<dbReference type="Proteomes" id="UP000053060">
    <property type="component" value="Unassembled WGS sequence"/>
</dbReference>
<gene>
    <name evidence="4" type="ORF">Z045_18660</name>
</gene>
<proteinExistence type="predicted"/>
<dbReference type="PANTHER" id="PTHR45625:SF3">
    <property type="entry name" value="PEPTIDYL-PROLYL CIS-TRANS ISOMERASE B-RELATED"/>
    <property type="match status" value="1"/>
</dbReference>
<dbReference type="EMBL" id="AZXY01000010">
    <property type="protein sequence ID" value="KSZ57145.1"/>
    <property type="molecule type" value="Genomic_DNA"/>
</dbReference>
<evidence type="ECO:0000313" key="4">
    <source>
        <dbReference type="EMBL" id="KSZ57145.1"/>
    </source>
</evidence>
<evidence type="ECO:0000313" key="5">
    <source>
        <dbReference type="Proteomes" id="UP000053060"/>
    </source>
</evidence>
<feature type="domain" description="PPIase cyclophilin-type" evidence="3">
    <location>
        <begin position="95"/>
        <end position="258"/>
    </location>
</feature>
<comment type="caution">
    <text evidence="4">The sequence shown here is derived from an EMBL/GenBank/DDBJ whole genome shotgun (WGS) entry which is preliminary data.</text>
</comment>
<dbReference type="CDD" id="cd00317">
    <property type="entry name" value="cyclophilin"/>
    <property type="match status" value="1"/>
</dbReference>
<protein>
    <submittedName>
        <fullName evidence="4">Cyclophilin</fullName>
    </submittedName>
</protein>
<name>A0A0V9UGL6_9NOCA</name>
<dbReference type="PATRIC" id="fig|1441730.3.peg.3895"/>
<comment type="function">
    <text evidence="1">PPIases accelerate the folding of proteins. It catalyzes the cis-trans isomerization of proline imidic peptide bonds in oligopeptides.</text>
</comment>
<feature type="region of interest" description="Disordered" evidence="2">
    <location>
        <begin position="239"/>
        <end position="260"/>
    </location>
</feature>
<organism evidence="4 5">
    <name type="scientific">Rhodococcus pyridinivorans KG-16</name>
    <dbReference type="NCBI Taxonomy" id="1441730"/>
    <lineage>
        <taxon>Bacteria</taxon>
        <taxon>Bacillati</taxon>
        <taxon>Actinomycetota</taxon>
        <taxon>Actinomycetes</taxon>
        <taxon>Mycobacteriales</taxon>
        <taxon>Nocardiaceae</taxon>
        <taxon>Rhodococcus</taxon>
    </lineage>
</organism>
<dbReference type="PANTHER" id="PTHR45625">
    <property type="entry name" value="PEPTIDYL-PROLYL CIS-TRANS ISOMERASE-RELATED"/>
    <property type="match status" value="1"/>
</dbReference>
<dbReference type="PROSITE" id="PS51257">
    <property type="entry name" value="PROKAR_LIPOPROTEIN"/>
    <property type="match status" value="1"/>
</dbReference>
<evidence type="ECO:0000259" key="3">
    <source>
        <dbReference type="PROSITE" id="PS50072"/>
    </source>
</evidence>